<feature type="transmembrane region" description="Helical" evidence="10">
    <location>
        <begin position="27"/>
        <end position="52"/>
    </location>
</feature>
<evidence type="ECO:0000256" key="4">
    <source>
        <dbReference type="ARBA" id="ARBA00022692"/>
    </source>
</evidence>
<dbReference type="PROSITE" id="PS50928">
    <property type="entry name" value="ABC_TM1"/>
    <property type="match status" value="1"/>
</dbReference>
<keyword evidence="4 10" id="KW-0812">Transmembrane</keyword>
<feature type="transmembrane region" description="Helical" evidence="10">
    <location>
        <begin position="64"/>
        <end position="85"/>
    </location>
</feature>
<evidence type="ECO:0000256" key="5">
    <source>
        <dbReference type="ARBA" id="ARBA00022856"/>
    </source>
</evidence>
<evidence type="ECO:0000259" key="11">
    <source>
        <dbReference type="PROSITE" id="PS50928"/>
    </source>
</evidence>
<keyword evidence="7 10" id="KW-1133">Transmembrane helix</keyword>
<feature type="transmembrane region" description="Helical" evidence="10">
    <location>
        <begin position="152"/>
        <end position="177"/>
    </location>
</feature>
<dbReference type="PANTHER" id="PTHR43386">
    <property type="entry name" value="OLIGOPEPTIDE TRANSPORT SYSTEM PERMEASE PROTEIN APPC"/>
    <property type="match status" value="1"/>
</dbReference>
<evidence type="ECO:0000256" key="10">
    <source>
        <dbReference type="RuleBase" id="RU363032"/>
    </source>
</evidence>
<evidence type="ECO:0000256" key="8">
    <source>
        <dbReference type="ARBA" id="ARBA00023136"/>
    </source>
</evidence>
<dbReference type="Pfam" id="PF00528">
    <property type="entry name" value="BPD_transp_1"/>
    <property type="match status" value="1"/>
</dbReference>
<keyword evidence="8 10" id="KW-0472">Membrane</keyword>
<dbReference type="GO" id="GO:0055085">
    <property type="term" value="P:transmembrane transport"/>
    <property type="evidence" value="ECO:0007669"/>
    <property type="project" value="InterPro"/>
</dbReference>
<dbReference type="Gene3D" id="1.10.3720.10">
    <property type="entry name" value="MetI-like"/>
    <property type="match status" value="1"/>
</dbReference>
<dbReference type="GO" id="GO:0015833">
    <property type="term" value="P:peptide transport"/>
    <property type="evidence" value="ECO:0007669"/>
    <property type="project" value="UniProtKB-KW"/>
</dbReference>
<evidence type="ECO:0000256" key="7">
    <source>
        <dbReference type="ARBA" id="ARBA00022989"/>
    </source>
</evidence>
<evidence type="ECO:0000256" key="1">
    <source>
        <dbReference type="ARBA" id="ARBA00004651"/>
    </source>
</evidence>
<feature type="domain" description="ABC transmembrane type-1" evidence="11">
    <location>
        <begin position="25"/>
        <end position="220"/>
    </location>
</feature>
<feature type="transmembrane region" description="Helical" evidence="10">
    <location>
        <begin position="197"/>
        <end position="219"/>
    </location>
</feature>
<dbReference type="PANTHER" id="PTHR43386:SF24">
    <property type="entry name" value="OLIGOPEPTIDE TRANSPORT SYSTEM PERMEASE PROTEIN AMID"/>
    <property type="match status" value="1"/>
</dbReference>
<dbReference type="InterPro" id="IPR050366">
    <property type="entry name" value="BP-dependent_transpt_permease"/>
</dbReference>
<comment type="subcellular location">
    <subcellularLocation>
        <location evidence="1 10">Cell membrane</location>
        <topology evidence="1 10">Multi-pass membrane protein</topology>
    </subcellularLocation>
</comment>
<dbReference type="InterPro" id="IPR035906">
    <property type="entry name" value="MetI-like_sf"/>
</dbReference>
<keyword evidence="2 10" id="KW-0813">Transport</keyword>
<feature type="transmembrane region" description="Helical" evidence="10">
    <location>
        <begin position="91"/>
        <end position="113"/>
    </location>
</feature>
<sequence length="233" mass="25296">FPSRQHWLGTDSVGRDFLSRLIYGTRVSLLVGFSVQIVAVAIGVTLGTLAGMLGGWVDYVIMRWVEVLTAIPGILFALFLISILGREASGIQSLFNVVFAIGLIGWVEICRLTRAQLLSLREKEFITAAYAIGANRWTVATRHLLPNALAPLIVAVTLGVPGAIFAEAGLSFLGLGINDPLPSWGKMVAESNAYIRVYWHLGLFPTLMIAITMLSFSFVGDGLRDALDPHLNK</sequence>
<proteinExistence type="inferred from homology"/>
<evidence type="ECO:0000256" key="6">
    <source>
        <dbReference type="ARBA" id="ARBA00022927"/>
    </source>
</evidence>
<name>A0A6J4M5K1_9CHLR</name>
<dbReference type="CDD" id="cd06261">
    <property type="entry name" value="TM_PBP2"/>
    <property type="match status" value="1"/>
</dbReference>
<evidence type="ECO:0000313" key="12">
    <source>
        <dbReference type="EMBL" id="CAA9350416.1"/>
    </source>
</evidence>
<keyword evidence="5" id="KW-0571">Peptide transport</keyword>
<dbReference type="EMBL" id="CADCTR010002395">
    <property type="protein sequence ID" value="CAA9350416.1"/>
    <property type="molecule type" value="Genomic_DNA"/>
</dbReference>
<evidence type="ECO:0000256" key="3">
    <source>
        <dbReference type="ARBA" id="ARBA00022475"/>
    </source>
</evidence>
<organism evidence="12">
    <name type="scientific">uncultured Chloroflexia bacterium</name>
    <dbReference type="NCBI Taxonomy" id="1672391"/>
    <lineage>
        <taxon>Bacteria</taxon>
        <taxon>Bacillati</taxon>
        <taxon>Chloroflexota</taxon>
        <taxon>Chloroflexia</taxon>
        <taxon>environmental samples</taxon>
    </lineage>
</organism>
<feature type="non-terminal residue" evidence="12">
    <location>
        <position position="1"/>
    </location>
</feature>
<evidence type="ECO:0000256" key="2">
    <source>
        <dbReference type="ARBA" id="ARBA00022448"/>
    </source>
</evidence>
<keyword evidence="6" id="KW-0653">Protein transport</keyword>
<dbReference type="SUPFAM" id="SSF161098">
    <property type="entry name" value="MetI-like"/>
    <property type="match status" value="1"/>
</dbReference>
<comment type="similarity">
    <text evidence="9">Belongs to the binding-protein-dependent transport system permease family. OppBC subfamily.</text>
</comment>
<dbReference type="GO" id="GO:0015031">
    <property type="term" value="P:protein transport"/>
    <property type="evidence" value="ECO:0007669"/>
    <property type="project" value="UniProtKB-KW"/>
</dbReference>
<dbReference type="GO" id="GO:0005886">
    <property type="term" value="C:plasma membrane"/>
    <property type="evidence" value="ECO:0007669"/>
    <property type="project" value="UniProtKB-SubCell"/>
</dbReference>
<reference evidence="12" key="1">
    <citation type="submission" date="2020-02" db="EMBL/GenBank/DDBJ databases">
        <authorList>
            <person name="Meier V. D."/>
        </authorList>
    </citation>
    <scope>NUCLEOTIDE SEQUENCE</scope>
    <source>
        <strain evidence="12">AVDCRST_MAG93</strain>
    </source>
</reference>
<dbReference type="InterPro" id="IPR000515">
    <property type="entry name" value="MetI-like"/>
</dbReference>
<gene>
    <name evidence="12" type="ORF">AVDCRST_MAG93-7092</name>
</gene>
<evidence type="ECO:0000256" key="9">
    <source>
        <dbReference type="ARBA" id="ARBA00024202"/>
    </source>
</evidence>
<keyword evidence="3" id="KW-1003">Cell membrane</keyword>
<dbReference type="AlphaFoldDB" id="A0A6J4M5K1"/>
<accession>A0A6J4M5K1</accession>
<protein>
    <submittedName>
        <fullName evidence="12">Dipeptide transport system permease protein DppC</fullName>
    </submittedName>
</protein>